<protein>
    <submittedName>
        <fullName evidence="1">Uncharacterized protein</fullName>
    </submittedName>
</protein>
<evidence type="ECO:0000313" key="1">
    <source>
        <dbReference type="EMBL" id="KAI5681031.1"/>
    </source>
</evidence>
<keyword evidence="2" id="KW-1185">Reference proteome</keyword>
<comment type="caution">
    <text evidence="1">The sequence shown here is derived from an EMBL/GenBank/DDBJ whole genome shotgun (WGS) entry which is preliminary data.</text>
</comment>
<sequence length="142" mass="16075">MIFLSLEAKKSSLGWSGDDGIALKAEHYSSNATSYSEEEVICSFKTLESFFVEPKEHLNHKGGLRMTTGDDDKKSDSKDDKEDTDYNETLAFNVIIELEDTSTHINHKDDSDDDSIYSDEEVSYEKLQDKCGLLYTKWVGLV</sequence>
<dbReference type="Proteomes" id="UP001060085">
    <property type="component" value="Linkage Group LG01"/>
</dbReference>
<name>A0ACC0C7X5_CATRO</name>
<accession>A0ACC0C7X5</accession>
<evidence type="ECO:0000313" key="2">
    <source>
        <dbReference type="Proteomes" id="UP001060085"/>
    </source>
</evidence>
<reference evidence="2" key="1">
    <citation type="journal article" date="2023" name="Nat. Plants">
        <title>Single-cell RNA sequencing provides a high-resolution roadmap for understanding the multicellular compartmentation of specialized metabolism.</title>
        <authorList>
            <person name="Sun S."/>
            <person name="Shen X."/>
            <person name="Li Y."/>
            <person name="Li Y."/>
            <person name="Wang S."/>
            <person name="Li R."/>
            <person name="Zhang H."/>
            <person name="Shen G."/>
            <person name="Guo B."/>
            <person name="Wei J."/>
            <person name="Xu J."/>
            <person name="St-Pierre B."/>
            <person name="Chen S."/>
            <person name="Sun C."/>
        </authorList>
    </citation>
    <scope>NUCLEOTIDE SEQUENCE [LARGE SCALE GENOMIC DNA]</scope>
</reference>
<gene>
    <name evidence="1" type="ORF">M9H77_02258</name>
</gene>
<dbReference type="EMBL" id="CM044701">
    <property type="protein sequence ID" value="KAI5681031.1"/>
    <property type="molecule type" value="Genomic_DNA"/>
</dbReference>
<proteinExistence type="predicted"/>
<organism evidence="1 2">
    <name type="scientific">Catharanthus roseus</name>
    <name type="common">Madagascar periwinkle</name>
    <name type="synonym">Vinca rosea</name>
    <dbReference type="NCBI Taxonomy" id="4058"/>
    <lineage>
        <taxon>Eukaryota</taxon>
        <taxon>Viridiplantae</taxon>
        <taxon>Streptophyta</taxon>
        <taxon>Embryophyta</taxon>
        <taxon>Tracheophyta</taxon>
        <taxon>Spermatophyta</taxon>
        <taxon>Magnoliopsida</taxon>
        <taxon>eudicotyledons</taxon>
        <taxon>Gunneridae</taxon>
        <taxon>Pentapetalae</taxon>
        <taxon>asterids</taxon>
        <taxon>lamiids</taxon>
        <taxon>Gentianales</taxon>
        <taxon>Apocynaceae</taxon>
        <taxon>Rauvolfioideae</taxon>
        <taxon>Vinceae</taxon>
        <taxon>Catharanthinae</taxon>
        <taxon>Catharanthus</taxon>
    </lineage>
</organism>